<feature type="transmembrane region" description="Helical" evidence="1">
    <location>
        <begin position="6"/>
        <end position="27"/>
    </location>
</feature>
<feature type="transmembrane region" description="Helical" evidence="1">
    <location>
        <begin position="39"/>
        <end position="56"/>
    </location>
</feature>
<accession>A0A9D4Y748</accession>
<reference evidence="2 3" key="1">
    <citation type="journal article" date="2022" name="Nat. Genet.">
        <title>Improved pea reference genome and pan-genome highlight genomic features and evolutionary characteristics.</title>
        <authorList>
            <person name="Yang T."/>
            <person name="Liu R."/>
            <person name="Luo Y."/>
            <person name="Hu S."/>
            <person name="Wang D."/>
            <person name="Wang C."/>
            <person name="Pandey M.K."/>
            <person name="Ge S."/>
            <person name="Xu Q."/>
            <person name="Li N."/>
            <person name="Li G."/>
            <person name="Huang Y."/>
            <person name="Saxena R.K."/>
            <person name="Ji Y."/>
            <person name="Li M."/>
            <person name="Yan X."/>
            <person name="He Y."/>
            <person name="Liu Y."/>
            <person name="Wang X."/>
            <person name="Xiang C."/>
            <person name="Varshney R.K."/>
            <person name="Ding H."/>
            <person name="Gao S."/>
            <person name="Zong X."/>
        </authorList>
    </citation>
    <scope>NUCLEOTIDE SEQUENCE [LARGE SCALE GENOMIC DNA]</scope>
    <source>
        <strain evidence="2 3">cv. Zhongwan 6</strain>
    </source>
</reference>
<organism evidence="2 3">
    <name type="scientific">Pisum sativum</name>
    <name type="common">Garden pea</name>
    <name type="synonym">Lathyrus oleraceus</name>
    <dbReference type="NCBI Taxonomy" id="3888"/>
    <lineage>
        <taxon>Eukaryota</taxon>
        <taxon>Viridiplantae</taxon>
        <taxon>Streptophyta</taxon>
        <taxon>Embryophyta</taxon>
        <taxon>Tracheophyta</taxon>
        <taxon>Spermatophyta</taxon>
        <taxon>Magnoliopsida</taxon>
        <taxon>eudicotyledons</taxon>
        <taxon>Gunneridae</taxon>
        <taxon>Pentapetalae</taxon>
        <taxon>rosids</taxon>
        <taxon>fabids</taxon>
        <taxon>Fabales</taxon>
        <taxon>Fabaceae</taxon>
        <taxon>Papilionoideae</taxon>
        <taxon>50 kb inversion clade</taxon>
        <taxon>NPAAA clade</taxon>
        <taxon>Hologalegina</taxon>
        <taxon>IRL clade</taxon>
        <taxon>Fabeae</taxon>
        <taxon>Lathyrus</taxon>
    </lineage>
</organism>
<proteinExistence type="predicted"/>
<keyword evidence="3" id="KW-1185">Reference proteome</keyword>
<dbReference type="AlphaFoldDB" id="A0A9D4Y748"/>
<dbReference type="Proteomes" id="UP001058974">
    <property type="component" value="Chromosome 2"/>
</dbReference>
<evidence type="ECO:0000313" key="3">
    <source>
        <dbReference type="Proteomes" id="UP001058974"/>
    </source>
</evidence>
<name>A0A9D4Y748_PEA</name>
<keyword evidence="1" id="KW-0812">Transmembrane</keyword>
<comment type="caution">
    <text evidence="2">The sequence shown here is derived from an EMBL/GenBank/DDBJ whole genome shotgun (WGS) entry which is preliminary data.</text>
</comment>
<dbReference type="Gramene" id="Psat02G0096100-T1">
    <property type="protein sequence ID" value="KAI5433919.1"/>
    <property type="gene ID" value="KIW84_020961"/>
</dbReference>
<dbReference type="EMBL" id="JAMSHJ010000002">
    <property type="protein sequence ID" value="KAI5433919.1"/>
    <property type="molecule type" value="Genomic_DNA"/>
</dbReference>
<evidence type="ECO:0008006" key="4">
    <source>
        <dbReference type="Google" id="ProtNLM"/>
    </source>
</evidence>
<sequence length="161" mass="17487">MLALFLLLTFILSHYKYIFFIIFLIFYKKPLVIVAGMETKLSIFLCFYALLVFVVTNGETKESKKDIRINGHLHDLSKGKIWIGIGGKINRSCGGNIINFHEGRKMDDGGNVVKFPSGGRSGYGGKVVNFPKGGKDGGRRNIIIFPGVEEGGGGGNVGDGA</sequence>
<keyword evidence="1" id="KW-0472">Membrane</keyword>
<gene>
    <name evidence="2" type="ORF">KIW84_020961</name>
</gene>
<evidence type="ECO:0000313" key="2">
    <source>
        <dbReference type="EMBL" id="KAI5433919.1"/>
    </source>
</evidence>
<keyword evidence="1" id="KW-1133">Transmembrane helix</keyword>
<evidence type="ECO:0000256" key="1">
    <source>
        <dbReference type="SAM" id="Phobius"/>
    </source>
</evidence>
<protein>
    <recommendedName>
        <fullName evidence="4">Nodule-specific Glycine Rich Peptide</fullName>
    </recommendedName>
</protein>